<dbReference type="PROSITE" id="PS51746">
    <property type="entry name" value="PPM_2"/>
    <property type="match status" value="1"/>
</dbReference>
<dbReference type="Gene3D" id="3.60.40.10">
    <property type="entry name" value="PPM-type phosphatase domain"/>
    <property type="match status" value="1"/>
</dbReference>
<evidence type="ECO:0000259" key="1">
    <source>
        <dbReference type="PROSITE" id="PS51746"/>
    </source>
</evidence>
<organism evidence="2 3">
    <name type="scientific">Halanaerobacter jeridensis</name>
    <dbReference type="NCBI Taxonomy" id="706427"/>
    <lineage>
        <taxon>Bacteria</taxon>
        <taxon>Bacillati</taxon>
        <taxon>Bacillota</taxon>
        <taxon>Clostridia</taxon>
        <taxon>Halanaerobiales</taxon>
        <taxon>Halobacteroidaceae</taxon>
        <taxon>Halanaerobacter</taxon>
    </lineage>
</organism>
<proteinExistence type="predicted"/>
<name>A0A939BM29_9FIRM</name>
<sequence>MNYGTVSITGKVRDKNEDNYLALDKGRLHVIAVADGMGGHKAGDVASSTAIKVVKNYDFSPHELISDVEECINIVNNKILEKSSNHPEYRGMGTTLTLGIIKNNHLVLGHIGDSRAYLYHNDFLEQITDDHSYVADLLKQGAITKEEAENHPKKNLLLRALGLERGVEVDIIEHDLAAEDVILLCSDGLTNMKSDEQIQSVLSSEELKLQEQAELLSDKANAAGGYDNITAVLYQNT</sequence>
<comment type="caution">
    <text evidence="2">The sequence shown here is derived from an EMBL/GenBank/DDBJ whole genome shotgun (WGS) entry which is preliminary data.</text>
</comment>
<protein>
    <submittedName>
        <fullName evidence="2">Protein phosphatase</fullName>
        <ecNumber evidence="2">3.1.3.16</ecNumber>
    </submittedName>
</protein>
<reference evidence="2" key="1">
    <citation type="submission" date="2021-01" db="EMBL/GenBank/DDBJ databases">
        <title>Genomic Encyclopedia of Type Strains, Phase IV (KMG-IV): sequencing the most valuable type-strain genomes for metagenomic binning, comparative biology and taxonomic classification.</title>
        <authorList>
            <person name="Goeker M."/>
        </authorList>
    </citation>
    <scope>NUCLEOTIDE SEQUENCE</scope>
    <source>
        <strain evidence="2">DSM 23230</strain>
    </source>
</reference>
<evidence type="ECO:0000313" key="3">
    <source>
        <dbReference type="Proteomes" id="UP000774000"/>
    </source>
</evidence>
<dbReference type="NCBIfam" id="NF033484">
    <property type="entry name" value="Stp1_PP2C_phos"/>
    <property type="match status" value="1"/>
</dbReference>
<gene>
    <name evidence="2" type="ORF">JOC47_000339</name>
</gene>
<dbReference type="SUPFAM" id="SSF81606">
    <property type="entry name" value="PP2C-like"/>
    <property type="match status" value="1"/>
</dbReference>
<dbReference type="Pfam" id="PF13672">
    <property type="entry name" value="PP2C_2"/>
    <property type="match status" value="1"/>
</dbReference>
<keyword evidence="2" id="KW-0378">Hydrolase</keyword>
<dbReference type="CDD" id="cd00143">
    <property type="entry name" value="PP2Cc"/>
    <property type="match status" value="1"/>
</dbReference>
<dbReference type="RefSeq" id="WP_204700221.1">
    <property type="nucleotide sequence ID" value="NZ_JAFBDQ010000001.1"/>
</dbReference>
<keyword evidence="3" id="KW-1185">Reference proteome</keyword>
<dbReference type="GO" id="GO:0004722">
    <property type="term" value="F:protein serine/threonine phosphatase activity"/>
    <property type="evidence" value="ECO:0007669"/>
    <property type="project" value="UniProtKB-EC"/>
</dbReference>
<dbReference type="InterPro" id="IPR001932">
    <property type="entry name" value="PPM-type_phosphatase-like_dom"/>
</dbReference>
<dbReference type="EMBL" id="JAFBDQ010000001">
    <property type="protein sequence ID" value="MBM7555515.1"/>
    <property type="molecule type" value="Genomic_DNA"/>
</dbReference>
<accession>A0A939BM29</accession>
<dbReference type="InterPro" id="IPR015655">
    <property type="entry name" value="PP2C"/>
</dbReference>
<evidence type="ECO:0000313" key="2">
    <source>
        <dbReference type="EMBL" id="MBM7555515.1"/>
    </source>
</evidence>
<dbReference type="EC" id="3.1.3.16" evidence="2"/>
<dbReference type="SMART" id="SM00331">
    <property type="entry name" value="PP2C_SIG"/>
    <property type="match status" value="1"/>
</dbReference>
<dbReference type="InterPro" id="IPR036457">
    <property type="entry name" value="PPM-type-like_dom_sf"/>
</dbReference>
<feature type="domain" description="PPM-type phosphatase" evidence="1">
    <location>
        <begin position="2"/>
        <end position="236"/>
    </location>
</feature>
<dbReference type="SMART" id="SM00332">
    <property type="entry name" value="PP2Cc"/>
    <property type="match status" value="1"/>
</dbReference>
<dbReference type="Proteomes" id="UP000774000">
    <property type="component" value="Unassembled WGS sequence"/>
</dbReference>
<dbReference type="AlphaFoldDB" id="A0A939BM29"/>
<dbReference type="PANTHER" id="PTHR47992">
    <property type="entry name" value="PROTEIN PHOSPHATASE"/>
    <property type="match status" value="1"/>
</dbReference>